<evidence type="ECO:0000313" key="3">
    <source>
        <dbReference type="EMBL" id="MYM35062.1"/>
    </source>
</evidence>
<sequence length="181" mass="18968">MKNVIRFGAVVIAMALSTIANATTFEFSYKFNSGVTVTGTFDGTANGNLVTGLSNASLSLNGASLGNNLYIYVMNGFVPSWNVGNAVASFDGYANNFIFADGGRLSSHNYFFSTKTDGFLSPVSYSASLSTLDTYQYDSGPAGAIQGGWHLAAVPEPETYAMLLAGLGLVGAIARRKRLAA</sequence>
<keyword evidence="1" id="KW-0732">Signal</keyword>
<feature type="chain" id="PRO_5046717445" evidence="1">
    <location>
        <begin position="23"/>
        <end position="181"/>
    </location>
</feature>
<dbReference type="Proteomes" id="UP000449678">
    <property type="component" value="Unassembled WGS sequence"/>
</dbReference>
<protein>
    <submittedName>
        <fullName evidence="3">PEP-CTERM sorting domain-containing protein</fullName>
    </submittedName>
</protein>
<dbReference type="NCBIfam" id="TIGR02595">
    <property type="entry name" value="PEP_CTERM"/>
    <property type="match status" value="1"/>
</dbReference>
<evidence type="ECO:0000313" key="4">
    <source>
        <dbReference type="Proteomes" id="UP000449678"/>
    </source>
</evidence>
<reference evidence="3 4" key="1">
    <citation type="submission" date="2019-12" db="EMBL/GenBank/DDBJ databases">
        <title>Novel species isolated from a subtropical stream in China.</title>
        <authorList>
            <person name="Lu H."/>
        </authorList>
    </citation>
    <scope>NUCLEOTIDE SEQUENCE [LARGE SCALE GENOMIC DNA]</scope>
    <source>
        <strain evidence="3 4">FT94W</strain>
    </source>
</reference>
<dbReference type="Pfam" id="PF07589">
    <property type="entry name" value="PEP-CTERM"/>
    <property type="match status" value="1"/>
</dbReference>
<dbReference type="EMBL" id="WWCO01000007">
    <property type="protein sequence ID" value="MYM35062.1"/>
    <property type="molecule type" value="Genomic_DNA"/>
</dbReference>
<feature type="domain" description="Ice-binding protein C-terminal" evidence="2">
    <location>
        <begin position="153"/>
        <end position="177"/>
    </location>
</feature>
<evidence type="ECO:0000259" key="2">
    <source>
        <dbReference type="Pfam" id="PF07589"/>
    </source>
</evidence>
<comment type="caution">
    <text evidence="3">The sequence shown here is derived from an EMBL/GenBank/DDBJ whole genome shotgun (WGS) entry which is preliminary data.</text>
</comment>
<accession>A0ABW9V8I2</accession>
<name>A0ABW9V8I2_9BURK</name>
<feature type="signal peptide" evidence="1">
    <location>
        <begin position="1"/>
        <end position="22"/>
    </location>
</feature>
<keyword evidence="4" id="KW-1185">Reference proteome</keyword>
<evidence type="ECO:0000256" key="1">
    <source>
        <dbReference type="SAM" id="SignalP"/>
    </source>
</evidence>
<organism evidence="3 4">
    <name type="scientific">Duganella lactea</name>
    <dbReference type="NCBI Taxonomy" id="2692173"/>
    <lineage>
        <taxon>Bacteria</taxon>
        <taxon>Pseudomonadati</taxon>
        <taxon>Pseudomonadota</taxon>
        <taxon>Betaproteobacteria</taxon>
        <taxon>Burkholderiales</taxon>
        <taxon>Oxalobacteraceae</taxon>
        <taxon>Telluria group</taxon>
        <taxon>Duganella</taxon>
    </lineage>
</organism>
<gene>
    <name evidence="3" type="ORF">GTP38_12030</name>
</gene>
<dbReference type="InterPro" id="IPR013424">
    <property type="entry name" value="Ice-binding_C"/>
</dbReference>
<proteinExistence type="predicted"/>